<feature type="transmembrane region" description="Helical" evidence="6">
    <location>
        <begin position="38"/>
        <end position="58"/>
    </location>
</feature>
<evidence type="ECO:0000256" key="6">
    <source>
        <dbReference type="SAM" id="Phobius"/>
    </source>
</evidence>
<keyword evidence="8" id="KW-0762">Sugar transport</keyword>
<evidence type="ECO:0000256" key="5">
    <source>
        <dbReference type="ARBA" id="ARBA00023136"/>
    </source>
</evidence>
<evidence type="ECO:0000256" key="3">
    <source>
        <dbReference type="ARBA" id="ARBA00022692"/>
    </source>
</evidence>
<accession>A0A2L1KT99</accession>
<dbReference type="PROSITE" id="PS50850">
    <property type="entry name" value="MFS"/>
    <property type="match status" value="1"/>
</dbReference>
<feature type="transmembrane region" description="Helical" evidence="6">
    <location>
        <begin position="203"/>
        <end position="224"/>
    </location>
</feature>
<feature type="transmembrane region" description="Helical" evidence="6">
    <location>
        <begin position="95"/>
        <end position="117"/>
    </location>
</feature>
<feature type="transmembrane region" description="Helical" evidence="6">
    <location>
        <begin position="268"/>
        <end position="285"/>
    </location>
</feature>
<organism evidence="8">
    <name type="scientific">Klebsiella pneumoniae</name>
    <dbReference type="NCBI Taxonomy" id="573"/>
    <lineage>
        <taxon>Bacteria</taxon>
        <taxon>Pseudomonadati</taxon>
        <taxon>Pseudomonadota</taxon>
        <taxon>Gammaproteobacteria</taxon>
        <taxon>Enterobacterales</taxon>
        <taxon>Enterobacteriaceae</taxon>
        <taxon>Klebsiella/Raoultella group</taxon>
        <taxon>Klebsiella</taxon>
        <taxon>Klebsiella pneumoniae complex</taxon>
    </lineage>
</organism>
<feature type="domain" description="Major facilitator superfamily (MFS) profile" evidence="7">
    <location>
        <begin position="4"/>
        <end position="384"/>
    </location>
</feature>
<keyword evidence="2" id="KW-1003">Cell membrane</keyword>
<dbReference type="InterPro" id="IPR011701">
    <property type="entry name" value="MFS"/>
</dbReference>
<evidence type="ECO:0000256" key="4">
    <source>
        <dbReference type="ARBA" id="ARBA00022989"/>
    </source>
</evidence>
<keyword evidence="5 6" id="KW-0472">Membrane</keyword>
<name>A0A2L1KT99_KLEPN</name>
<feature type="transmembrane region" description="Helical" evidence="6">
    <location>
        <begin position="291"/>
        <end position="316"/>
    </location>
</feature>
<dbReference type="GO" id="GO:0005886">
    <property type="term" value="C:plasma membrane"/>
    <property type="evidence" value="ECO:0007669"/>
    <property type="project" value="UniProtKB-SubCell"/>
</dbReference>
<dbReference type="PANTHER" id="PTHR43124:SF8">
    <property type="entry name" value="INNER MEMBRANE TRANSPORT PROTEIN YDHP"/>
    <property type="match status" value="1"/>
</dbReference>
<feature type="transmembrane region" description="Helical" evidence="6">
    <location>
        <begin position="160"/>
        <end position="182"/>
    </location>
</feature>
<dbReference type="GO" id="GO:0022857">
    <property type="term" value="F:transmembrane transporter activity"/>
    <property type="evidence" value="ECO:0007669"/>
    <property type="project" value="InterPro"/>
</dbReference>
<proteinExistence type="predicted"/>
<evidence type="ECO:0000256" key="1">
    <source>
        <dbReference type="ARBA" id="ARBA00004651"/>
    </source>
</evidence>
<dbReference type="SUPFAM" id="SSF103473">
    <property type="entry name" value="MFS general substrate transporter"/>
    <property type="match status" value="1"/>
</dbReference>
<feature type="transmembrane region" description="Helical" evidence="6">
    <location>
        <begin position="70"/>
        <end position="89"/>
    </location>
</feature>
<dbReference type="RefSeq" id="WP_064081471.1">
    <property type="nucleotide sequence ID" value="NZ_CABEHG010000051.1"/>
</dbReference>
<feature type="transmembrane region" description="Helical" evidence="6">
    <location>
        <begin position="363"/>
        <end position="382"/>
    </location>
</feature>
<dbReference type="InterPro" id="IPR020846">
    <property type="entry name" value="MFS_dom"/>
</dbReference>
<dbReference type="InterPro" id="IPR050189">
    <property type="entry name" value="MFS_Efflux_Transporters"/>
</dbReference>
<keyword evidence="8" id="KW-0813">Transport</keyword>
<dbReference type="Gene3D" id="1.20.1250.20">
    <property type="entry name" value="MFS general substrate transporter like domains"/>
    <property type="match status" value="2"/>
</dbReference>
<dbReference type="InterPro" id="IPR001958">
    <property type="entry name" value="Tet-R_TetA/multi-R_MdtG-like"/>
</dbReference>
<keyword evidence="4 6" id="KW-1133">Transmembrane helix</keyword>
<reference evidence="8" key="1">
    <citation type="submission" date="2016-12" db="EMBL/GenBank/DDBJ databases">
        <title>Frequent emergence of pathogenic lineages of Klebsiella pneumoniae via mobilisation of yersiniabactin and colibactin.</title>
        <authorList>
            <person name="Lam M.M.C."/>
            <person name="Wick R.R."/>
            <person name="Wyres K.L."/>
            <person name="Gorrie C."/>
            <person name="Judd L."/>
            <person name="Jenney A."/>
            <person name="Holt K.E."/>
        </authorList>
    </citation>
    <scope>NUCLEOTIDE SEQUENCE</scope>
    <source>
        <strain evidence="8">INF167</strain>
        <plasmid evidence="8">INF167_p0001</plasmid>
    </source>
</reference>
<evidence type="ECO:0000313" key="8">
    <source>
        <dbReference type="EMBL" id="AVE25724.1"/>
    </source>
</evidence>
<sequence length="393" mass="41157">MPIALFALTISAYAIGTAEFVLVGIIPIISADLSVSVSSAGLLVSLYALGVAVGAPLLTAATGKMSRKTLLLCLMVVFTLSNLYAWQAPGFVSLIVARIITGMAHGVFYSIASTIAASLVPKDKATSAIAIMFAGLTVALVTGVPLGTFIAQHLGWRATFLSVSVLGMIAFAGSLLLIPRGIKKSEPAPVRFLLRVLTNPQLILAYSLTAVGYGGSFITFTYLASTLEEISGFSPAAVSSVMLVYGFAAALGNLYGGRISDKHGPINALKIIFLLLSLVLFALYLTASNSWLMLVTTFVWGAAAFANVPVLQYLAVRQAEKFVPEAVDVASGLNISAFNIGIAGGTWIGGLVVMHLGLLHTTWLAGAVVFLAFLLSIFAGALEKRERSTEVAY</sequence>
<dbReference type="PRINTS" id="PR01035">
    <property type="entry name" value="TCRTETA"/>
</dbReference>
<dbReference type="CDD" id="cd17324">
    <property type="entry name" value="MFS_NepI_like"/>
    <property type="match status" value="1"/>
</dbReference>
<dbReference type="InterPro" id="IPR036259">
    <property type="entry name" value="MFS_trans_sf"/>
</dbReference>
<comment type="subcellular location">
    <subcellularLocation>
        <location evidence="1">Cell membrane</location>
        <topology evidence="1">Multi-pass membrane protein</topology>
    </subcellularLocation>
</comment>
<dbReference type="AlphaFoldDB" id="A0A2L1KT99"/>
<feature type="transmembrane region" description="Helical" evidence="6">
    <location>
        <begin position="337"/>
        <end position="357"/>
    </location>
</feature>
<evidence type="ECO:0000256" key="2">
    <source>
        <dbReference type="ARBA" id="ARBA00022475"/>
    </source>
</evidence>
<keyword evidence="3 6" id="KW-0812">Transmembrane</keyword>
<evidence type="ECO:0000259" key="7">
    <source>
        <dbReference type="PROSITE" id="PS50850"/>
    </source>
</evidence>
<gene>
    <name evidence="8" type="ORF">INF167p1_00150</name>
</gene>
<dbReference type="EMBL" id="KY454639">
    <property type="protein sequence ID" value="AVE25724.1"/>
    <property type="molecule type" value="Genomic_DNA"/>
</dbReference>
<geneLocation type="plasmid" evidence="8">
    <name>INF167_p0001</name>
</geneLocation>
<keyword evidence="8" id="KW-0614">Plasmid</keyword>
<dbReference type="PANTHER" id="PTHR43124">
    <property type="entry name" value="PURINE EFFLUX PUMP PBUE"/>
    <property type="match status" value="1"/>
</dbReference>
<feature type="transmembrane region" description="Helical" evidence="6">
    <location>
        <begin position="129"/>
        <end position="154"/>
    </location>
</feature>
<dbReference type="Pfam" id="PF07690">
    <property type="entry name" value="MFS_1"/>
    <property type="match status" value="1"/>
</dbReference>
<feature type="transmembrane region" description="Helical" evidence="6">
    <location>
        <begin position="236"/>
        <end position="256"/>
    </location>
</feature>
<protein>
    <submittedName>
        <fullName evidence="8">MFS sugar transporter</fullName>
    </submittedName>
</protein>